<reference evidence="4" key="1">
    <citation type="journal article" date="2019" name="Int. J. Syst. Evol. Microbiol.">
        <title>The Global Catalogue of Microorganisms (GCM) 10K type strain sequencing project: providing services to taxonomists for standard genome sequencing and annotation.</title>
        <authorList>
            <consortium name="The Broad Institute Genomics Platform"/>
            <consortium name="The Broad Institute Genome Sequencing Center for Infectious Disease"/>
            <person name="Wu L."/>
            <person name="Ma J."/>
        </authorList>
    </citation>
    <scope>NUCLEOTIDE SEQUENCE [LARGE SCALE GENOMIC DNA]</scope>
    <source>
        <strain evidence="4">GH52</strain>
    </source>
</reference>
<dbReference type="InterPro" id="IPR058705">
    <property type="entry name" value="A_ENA"/>
</dbReference>
<evidence type="ECO:0000313" key="4">
    <source>
        <dbReference type="Proteomes" id="UP001597362"/>
    </source>
</evidence>
<dbReference type="InterPro" id="IPR008160">
    <property type="entry name" value="Collagen"/>
</dbReference>
<evidence type="ECO:0000256" key="1">
    <source>
        <dbReference type="SAM" id="MobiDB-lite"/>
    </source>
</evidence>
<feature type="compositionally biased region" description="Low complexity" evidence="1">
    <location>
        <begin position="102"/>
        <end position="113"/>
    </location>
</feature>
<proteinExistence type="predicted"/>
<organism evidence="3 4">
    <name type="scientific">Paenibacillus yanchengensis</name>
    <dbReference type="NCBI Taxonomy" id="2035833"/>
    <lineage>
        <taxon>Bacteria</taxon>
        <taxon>Bacillati</taxon>
        <taxon>Bacillota</taxon>
        <taxon>Bacilli</taxon>
        <taxon>Bacillales</taxon>
        <taxon>Paenibacillaceae</taxon>
        <taxon>Paenibacillus</taxon>
    </lineage>
</organism>
<dbReference type="PANTHER" id="PTHR24023:SF1095">
    <property type="entry name" value="EGF-LIKE DOMAIN-CONTAINING PROTEIN"/>
    <property type="match status" value="1"/>
</dbReference>
<name>A0ABW4YQ33_9BACL</name>
<dbReference type="Proteomes" id="UP001597362">
    <property type="component" value="Unassembled WGS sequence"/>
</dbReference>
<dbReference type="EMBL" id="JBHUHO010000047">
    <property type="protein sequence ID" value="MFD2117856.1"/>
    <property type="molecule type" value="Genomic_DNA"/>
</dbReference>
<dbReference type="Pfam" id="PF18573">
    <property type="entry name" value="BclA_C"/>
    <property type="match status" value="1"/>
</dbReference>
<feature type="compositionally biased region" description="Low complexity" evidence="1">
    <location>
        <begin position="122"/>
        <end position="164"/>
    </location>
</feature>
<feature type="domain" description="BclA C-terminal" evidence="2">
    <location>
        <begin position="366"/>
        <end position="490"/>
    </location>
</feature>
<gene>
    <name evidence="3" type="ORF">ACFSJH_19160</name>
</gene>
<dbReference type="Gene3D" id="2.10.10.90">
    <property type="match status" value="1"/>
</dbReference>
<dbReference type="Gene3D" id="2.60.120.40">
    <property type="match status" value="1"/>
</dbReference>
<feature type="region of interest" description="Disordered" evidence="1">
    <location>
        <begin position="98"/>
        <end position="164"/>
    </location>
</feature>
<dbReference type="Pfam" id="PF26595">
    <property type="entry name" value="A_ENA"/>
    <property type="match status" value="1"/>
</dbReference>
<accession>A0ABW4YQ33</accession>
<dbReference type="RefSeq" id="WP_377775201.1">
    <property type="nucleotide sequence ID" value="NZ_JBHUHO010000047.1"/>
</dbReference>
<evidence type="ECO:0000259" key="2">
    <source>
        <dbReference type="Pfam" id="PF18573"/>
    </source>
</evidence>
<dbReference type="PANTHER" id="PTHR24023">
    <property type="entry name" value="COLLAGEN ALPHA"/>
    <property type="match status" value="1"/>
</dbReference>
<dbReference type="SUPFAM" id="SSF49842">
    <property type="entry name" value="TNF-like"/>
    <property type="match status" value="1"/>
</dbReference>
<dbReference type="InterPro" id="IPR008983">
    <property type="entry name" value="Tumour_necrosis_fac-like_dom"/>
</dbReference>
<dbReference type="InterPro" id="IPR050149">
    <property type="entry name" value="Collagen_superfamily"/>
</dbReference>
<dbReference type="Pfam" id="PF01391">
    <property type="entry name" value="Collagen"/>
    <property type="match status" value="1"/>
</dbReference>
<comment type="caution">
    <text evidence="3">The sequence shown here is derived from an EMBL/GenBank/DDBJ whole genome shotgun (WGS) entry which is preliminary data.</text>
</comment>
<sequence length="490" mass="47845">MSQPNIPDINPQISITRDDAVNLVLSSIAMEELGISHILNAEGEKIQYVLGTLNGMTGTNPTIDQLLQINDSVANVLDSATRKQMFLQSKMKSVLQTPSLVGPAGDTGATGAQGPAGGPTGATGPQGPTGATGPTGPAGIQGATGATGAIGPTGPAGAQGATGAQGVQGITGITGIGLEGVSPYDVFLAPGYGVNQVVTYNGSMYVVVNAPPTGIPGSSPDYALLISSGATGPAGLAGPTGATGPAGATGPIGPTGATGATGATGVGMQNIIMYNSAAAPNYQLGQVVSFNGSSYIVVNTPPTGTPNASVDYTLIAARGAIGPTGPTGATGATGPTGVTGATGLSGIQGVTGPIGPTGDAVTNYRAFAQNTSGTLLILLGSGIVDYPDNINLGTGITLSGDNKTFTIQQNGNYYITYNINFTAGVVSSSAILVNGAIVPGTATASVLSSTLRGQVIVPIAAGQTVEVQVTTALSIGLQAPGATISIIRLN</sequence>
<dbReference type="InterPro" id="IPR041415">
    <property type="entry name" value="BclA_C"/>
</dbReference>
<evidence type="ECO:0000313" key="3">
    <source>
        <dbReference type="EMBL" id="MFD2117856.1"/>
    </source>
</evidence>
<keyword evidence="4" id="KW-1185">Reference proteome</keyword>
<protein>
    <submittedName>
        <fullName evidence="3">Collagen-like protein</fullName>
    </submittedName>
</protein>